<dbReference type="PANTHER" id="PTHR42704">
    <property type="entry name" value="RIBULOSE BISPHOSPHATE CARBOXYLASE"/>
    <property type="match status" value="1"/>
</dbReference>
<dbReference type="SFLD" id="SFLDS00014">
    <property type="entry name" value="RuBisCO"/>
    <property type="match status" value="1"/>
</dbReference>
<name>A0A850RFY5_9GAMM</name>
<organism evidence="3 4">
    <name type="scientific">Allochromatium humboldtianum</name>
    <dbReference type="NCBI Taxonomy" id="504901"/>
    <lineage>
        <taxon>Bacteria</taxon>
        <taxon>Pseudomonadati</taxon>
        <taxon>Pseudomonadota</taxon>
        <taxon>Gammaproteobacteria</taxon>
        <taxon>Chromatiales</taxon>
        <taxon>Chromatiaceae</taxon>
        <taxon>Allochromatium</taxon>
    </lineage>
</organism>
<accession>A0A850RFY5</accession>
<dbReference type="GO" id="GO:0016984">
    <property type="term" value="F:ribulose-bisphosphate carboxylase activity"/>
    <property type="evidence" value="ECO:0007669"/>
    <property type="project" value="InterPro"/>
</dbReference>
<dbReference type="Proteomes" id="UP000592294">
    <property type="component" value="Unassembled WGS sequence"/>
</dbReference>
<comment type="caution">
    <text evidence="3">The sequence shown here is derived from an EMBL/GenBank/DDBJ whole genome shotgun (WGS) entry which is preliminary data.</text>
</comment>
<feature type="domain" description="Ribulose bisphosphate carboxylase large subunit C-terminal" evidence="2">
    <location>
        <begin position="152"/>
        <end position="429"/>
    </location>
</feature>
<dbReference type="PANTHER" id="PTHR42704:SF17">
    <property type="entry name" value="RIBULOSE BISPHOSPHATE CARBOXYLASE LARGE CHAIN"/>
    <property type="match status" value="1"/>
</dbReference>
<protein>
    <submittedName>
        <fullName evidence="3">Ribulose 1,5-bisphosphate carboxylase</fullName>
    </submittedName>
</protein>
<dbReference type="Gene3D" id="3.30.70.150">
    <property type="entry name" value="RuBisCO large subunit, N-terminal domain"/>
    <property type="match status" value="1"/>
</dbReference>
<dbReference type="InterPro" id="IPR036376">
    <property type="entry name" value="RuBisCO_lsu_C_sf"/>
</dbReference>
<evidence type="ECO:0000313" key="4">
    <source>
        <dbReference type="Proteomes" id="UP000592294"/>
    </source>
</evidence>
<feature type="compositionally biased region" description="Low complexity" evidence="1">
    <location>
        <begin position="438"/>
        <end position="450"/>
    </location>
</feature>
<sequence length="457" mass="49480">MTASDWAGFFADEASLDREAYLFLDYYLECSGDPELAAAHFCSEQSTAQWRRVGSDEDLRPRFGARVVDLQILDGARPEFSYGVGSGSDAPVTACRLRIAHPHGNFGPRLPNLLSAICGEGTFFSPGAPIVKLLDIEFPESYLACFQGPQFGVAGLRERLQVHDRPIFFGVIKPNIGLPPEAFSELGHESWLGGLDIAKDDEMLADTDWCPLDRRAELLGEARRRAEAATGAPKIYLANITDEVDRLVELHDRAVERGANALLINAMPTGLSAVRMLRKHAQVPLMAHFPFIAPFARLERFGVHTRVFTKLQRLAGFDVIIMPGFGPRMHMTDDEVRACATACLEPMGPIKPSLPVPGGSDWAGTLRPLYEKLGTVDFGFVPGRGVFGHPMGPRAGAASIRQAWEAIVAGESLEERAKHHPELSAAIAAFGKPAHTQAASSQSSDPASESNRAGGGS</sequence>
<dbReference type="SFLD" id="SFLDG00301">
    <property type="entry name" value="RuBisCO-like_proteins"/>
    <property type="match status" value="1"/>
</dbReference>
<evidence type="ECO:0000259" key="2">
    <source>
        <dbReference type="Pfam" id="PF00016"/>
    </source>
</evidence>
<dbReference type="Gene3D" id="3.20.20.110">
    <property type="entry name" value="Ribulose bisphosphate carboxylase, large subunit, C-terminal domain"/>
    <property type="match status" value="1"/>
</dbReference>
<proteinExistence type="predicted"/>
<evidence type="ECO:0000256" key="1">
    <source>
        <dbReference type="SAM" id="MobiDB-lite"/>
    </source>
</evidence>
<dbReference type="Pfam" id="PF00016">
    <property type="entry name" value="RuBisCO_large"/>
    <property type="match status" value="1"/>
</dbReference>
<dbReference type="InterPro" id="IPR033966">
    <property type="entry name" value="RuBisCO"/>
</dbReference>
<dbReference type="AlphaFoldDB" id="A0A850RFY5"/>
<dbReference type="SUPFAM" id="SSF51649">
    <property type="entry name" value="RuBisCo, C-terminal domain"/>
    <property type="match status" value="1"/>
</dbReference>
<dbReference type="SUPFAM" id="SSF54966">
    <property type="entry name" value="RuBisCO, large subunit, small (N-terminal) domain"/>
    <property type="match status" value="1"/>
</dbReference>
<gene>
    <name evidence="3" type="ORF">HW932_11265</name>
</gene>
<feature type="region of interest" description="Disordered" evidence="1">
    <location>
        <begin position="428"/>
        <end position="457"/>
    </location>
</feature>
<dbReference type="RefSeq" id="WP_176976587.1">
    <property type="nucleotide sequence ID" value="NZ_JABZEO010000006.1"/>
</dbReference>
<dbReference type="GO" id="GO:0000287">
    <property type="term" value="F:magnesium ion binding"/>
    <property type="evidence" value="ECO:0007669"/>
    <property type="project" value="InterPro"/>
</dbReference>
<reference evidence="3 4" key="1">
    <citation type="submission" date="2020-06" db="EMBL/GenBank/DDBJ databases">
        <title>Whole-genome sequence of Allochromatium humboldtianum DSM 21881, type strain.</title>
        <authorList>
            <person name="Kyndt J.A."/>
            <person name="Meyer T.E."/>
        </authorList>
    </citation>
    <scope>NUCLEOTIDE SEQUENCE [LARGE SCALE GENOMIC DNA]</scope>
    <source>
        <strain evidence="3 4">DSM 21881</strain>
    </source>
</reference>
<dbReference type="EMBL" id="JABZEO010000006">
    <property type="protein sequence ID" value="NVZ09840.1"/>
    <property type="molecule type" value="Genomic_DNA"/>
</dbReference>
<keyword evidence="4" id="KW-1185">Reference proteome</keyword>
<dbReference type="InterPro" id="IPR036422">
    <property type="entry name" value="RuBisCO_lsu_N_sf"/>
</dbReference>
<dbReference type="GO" id="GO:0015977">
    <property type="term" value="P:carbon fixation"/>
    <property type="evidence" value="ECO:0007669"/>
    <property type="project" value="InterPro"/>
</dbReference>
<dbReference type="InterPro" id="IPR000685">
    <property type="entry name" value="RuBisCO_lsu_C"/>
</dbReference>
<evidence type="ECO:0000313" key="3">
    <source>
        <dbReference type="EMBL" id="NVZ09840.1"/>
    </source>
</evidence>